<dbReference type="InterPro" id="IPR056451">
    <property type="entry name" value="Znf_Tbcl_Rhp7"/>
</dbReference>
<dbReference type="InterPro" id="IPR032675">
    <property type="entry name" value="LRR_dom_sf"/>
</dbReference>
<dbReference type="FunFam" id="3.80.10.10:FF:000601">
    <property type="entry name" value="DNA repair protein Rad7, protein"/>
    <property type="match status" value="1"/>
</dbReference>
<dbReference type="GO" id="GO:0019005">
    <property type="term" value="C:SCF ubiquitin ligase complex"/>
    <property type="evidence" value="ECO:0007669"/>
    <property type="project" value="TreeGrafter"/>
</dbReference>
<dbReference type="GO" id="GO:0031146">
    <property type="term" value="P:SCF-dependent proteasomal ubiquitin-dependent protein catabolic process"/>
    <property type="evidence" value="ECO:0007669"/>
    <property type="project" value="TreeGrafter"/>
</dbReference>
<dbReference type="Gene3D" id="3.80.10.10">
    <property type="entry name" value="Ribonuclease Inhibitor"/>
    <property type="match status" value="2"/>
</dbReference>
<evidence type="ECO:0000313" key="4">
    <source>
        <dbReference type="Proteomes" id="UP000250140"/>
    </source>
</evidence>
<dbReference type="Proteomes" id="UP000250140">
    <property type="component" value="Unassembled WGS sequence"/>
</dbReference>
<sequence length="625" mass="69845">MSGRRAGNRIRGPHSALTDFLAANNISAAEIRDSYRQRVQQAAEQNGEDDAANEQAAADQAQIEREEAEQAELVAQAAERSKKRKRNQEEAIAKVKKSKELKRKASKKKKRDNSDDEDDDEYNELGDMYAKAKPLPGQLENCELCSKRFTVTPYSKAGPDGGLLCTPCGKELTKDSKAAEKAAKKPATGKRRRKLESNRLDGIVTQGAKTLQQLCIEKVAQHHHDIEEFGDLPDTVLNRLSEIFSKKRVMNHRTLDLFLRPDLDTVAIHECAYLQTEDYQQMFAIVPFVEKLSLRNCCQFKDENVEYMLEKASKLKHVQLYGANLVTNDKWIEVFVRRGKELETLKLEWLDAAFDDQAVEAMAEFCPNISRLKLERCRQLGVEAIDAIARLEKLEHLSLQLNQEIPGERLVNLIGHIGSKLRTLSLERFLDASDDVLAAIHDTCRSLSKFRFTENDYCTDAGFVALFTDWANRPLRFVDLSSNRDIDNGNPEGPEDPIGLASAGFKALMAHSGSKIERLDIASCRHITHSAFSEVFDGQKQYPCLGEINVSFCTTVDTVVVAGMFKSCPSLKKVVAFSCFGIEDVVVPRGIVLIGVPKAQDAIEQFGDSWLNVEQAFGAMVEVGA</sequence>
<evidence type="ECO:0000256" key="1">
    <source>
        <dbReference type="SAM" id="MobiDB-lite"/>
    </source>
</evidence>
<evidence type="ECO:0000313" key="3">
    <source>
        <dbReference type="EMBL" id="OCL11688.1"/>
    </source>
</evidence>
<dbReference type="Pfam" id="PF23550">
    <property type="entry name" value="zf_Tbcl_Rhp7"/>
    <property type="match status" value="1"/>
</dbReference>
<feature type="region of interest" description="Disordered" evidence="1">
    <location>
        <begin position="37"/>
        <end position="122"/>
    </location>
</feature>
<accession>A0A8E2JW46</accession>
<keyword evidence="4" id="KW-1185">Reference proteome</keyword>
<feature type="compositionally biased region" description="Basic residues" evidence="1">
    <location>
        <begin position="94"/>
        <end position="111"/>
    </location>
</feature>
<feature type="domain" description="DNA repair protein rhp7 treble clef" evidence="2">
    <location>
        <begin position="136"/>
        <end position="173"/>
    </location>
</feature>
<dbReference type="AlphaFoldDB" id="A0A8E2JW46"/>
<protein>
    <submittedName>
        <fullName evidence="3">DNA repair protein-like protein Rad7</fullName>
    </submittedName>
</protein>
<dbReference type="SMART" id="SM00367">
    <property type="entry name" value="LRR_CC"/>
    <property type="match status" value="4"/>
</dbReference>
<dbReference type="PANTHER" id="PTHR13318">
    <property type="entry name" value="PARTNER OF PAIRED, ISOFORM B-RELATED"/>
    <property type="match status" value="1"/>
</dbReference>
<organism evidence="3 4">
    <name type="scientific">Glonium stellatum</name>
    <dbReference type="NCBI Taxonomy" id="574774"/>
    <lineage>
        <taxon>Eukaryota</taxon>
        <taxon>Fungi</taxon>
        <taxon>Dikarya</taxon>
        <taxon>Ascomycota</taxon>
        <taxon>Pezizomycotina</taxon>
        <taxon>Dothideomycetes</taxon>
        <taxon>Pleosporomycetidae</taxon>
        <taxon>Gloniales</taxon>
        <taxon>Gloniaceae</taxon>
        <taxon>Glonium</taxon>
    </lineage>
</organism>
<dbReference type="SUPFAM" id="SSF52047">
    <property type="entry name" value="RNI-like"/>
    <property type="match status" value="1"/>
</dbReference>
<dbReference type="InterPro" id="IPR006553">
    <property type="entry name" value="Leu-rich_rpt_Cys-con_subtyp"/>
</dbReference>
<name>A0A8E2JW46_9PEZI</name>
<dbReference type="OrthoDB" id="1924287at2759"/>
<feature type="region of interest" description="Disordered" evidence="1">
    <location>
        <begin position="175"/>
        <end position="198"/>
    </location>
</feature>
<proteinExistence type="predicted"/>
<reference evidence="3 4" key="1">
    <citation type="journal article" date="2016" name="Nat. Commun.">
        <title>Ectomycorrhizal ecology is imprinted in the genome of the dominant symbiotic fungus Cenococcum geophilum.</title>
        <authorList>
            <consortium name="DOE Joint Genome Institute"/>
            <person name="Peter M."/>
            <person name="Kohler A."/>
            <person name="Ohm R.A."/>
            <person name="Kuo A."/>
            <person name="Krutzmann J."/>
            <person name="Morin E."/>
            <person name="Arend M."/>
            <person name="Barry K.W."/>
            <person name="Binder M."/>
            <person name="Choi C."/>
            <person name="Clum A."/>
            <person name="Copeland A."/>
            <person name="Grisel N."/>
            <person name="Haridas S."/>
            <person name="Kipfer T."/>
            <person name="LaButti K."/>
            <person name="Lindquist E."/>
            <person name="Lipzen A."/>
            <person name="Maire R."/>
            <person name="Meier B."/>
            <person name="Mihaltcheva S."/>
            <person name="Molinier V."/>
            <person name="Murat C."/>
            <person name="Poggeler S."/>
            <person name="Quandt C.A."/>
            <person name="Sperisen C."/>
            <person name="Tritt A."/>
            <person name="Tisserant E."/>
            <person name="Crous P.W."/>
            <person name="Henrissat B."/>
            <person name="Nehls U."/>
            <person name="Egli S."/>
            <person name="Spatafora J.W."/>
            <person name="Grigoriev I.V."/>
            <person name="Martin F.M."/>
        </authorList>
    </citation>
    <scope>NUCLEOTIDE SEQUENCE [LARGE SCALE GENOMIC DNA]</scope>
    <source>
        <strain evidence="3 4">CBS 207.34</strain>
    </source>
</reference>
<evidence type="ECO:0000259" key="2">
    <source>
        <dbReference type="Pfam" id="PF23550"/>
    </source>
</evidence>
<gene>
    <name evidence="3" type="ORF">AOQ84DRAFT_386657</name>
</gene>
<dbReference type="EMBL" id="KV749008">
    <property type="protein sequence ID" value="OCL11688.1"/>
    <property type="molecule type" value="Genomic_DNA"/>
</dbReference>